<feature type="transmembrane region" description="Helical" evidence="2">
    <location>
        <begin position="233"/>
        <end position="252"/>
    </location>
</feature>
<dbReference type="EMBL" id="JAYERP010000001">
    <property type="protein sequence ID" value="MEA3572289.1"/>
    <property type="molecule type" value="Genomic_DNA"/>
</dbReference>
<keyword evidence="5" id="KW-1185">Reference proteome</keyword>
<evidence type="ECO:0000313" key="4">
    <source>
        <dbReference type="EMBL" id="MEA3572289.1"/>
    </source>
</evidence>
<gene>
    <name evidence="4" type="ORF">U9M73_20390</name>
</gene>
<dbReference type="Gene3D" id="2.60.40.2230">
    <property type="entry name" value="Uncharacterised protein YcnI-like PF07987, DUF1775"/>
    <property type="match status" value="1"/>
</dbReference>
<feature type="region of interest" description="Disordered" evidence="1">
    <location>
        <begin position="167"/>
        <end position="227"/>
    </location>
</feature>
<feature type="transmembrane region" description="Helical" evidence="2">
    <location>
        <begin position="12"/>
        <end position="32"/>
    </location>
</feature>
<evidence type="ECO:0000256" key="2">
    <source>
        <dbReference type="SAM" id="Phobius"/>
    </source>
</evidence>
<accession>A0ABU5PQQ5</accession>
<feature type="compositionally biased region" description="Low complexity" evidence="1">
    <location>
        <begin position="214"/>
        <end position="227"/>
    </location>
</feature>
<evidence type="ECO:0000259" key="3">
    <source>
        <dbReference type="Pfam" id="PF07987"/>
    </source>
</evidence>
<dbReference type="Proteomes" id="UP001292216">
    <property type="component" value="Unassembled WGS sequence"/>
</dbReference>
<dbReference type="Pfam" id="PF07987">
    <property type="entry name" value="DUF1775"/>
    <property type="match status" value="1"/>
</dbReference>
<keyword evidence="2" id="KW-0472">Membrane</keyword>
<protein>
    <submittedName>
        <fullName evidence="4">YcnI family protein</fullName>
    </submittedName>
</protein>
<name>A0ABU5PQQ5_9BACL</name>
<dbReference type="InterPro" id="IPR038507">
    <property type="entry name" value="YcnI-like_sf"/>
</dbReference>
<keyword evidence="2" id="KW-0812">Transmembrane</keyword>
<comment type="caution">
    <text evidence="4">The sequence shown here is derived from an EMBL/GenBank/DDBJ whole genome shotgun (WGS) entry which is preliminary data.</text>
</comment>
<dbReference type="CDD" id="cd08545">
    <property type="entry name" value="YcnI_like"/>
    <property type="match status" value="1"/>
</dbReference>
<evidence type="ECO:0000313" key="5">
    <source>
        <dbReference type="Proteomes" id="UP001292216"/>
    </source>
</evidence>
<proteinExistence type="predicted"/>
<keyword evidence="2" id="KW-1133">Transmembrane helix</keyword>
<sequence length="259" mass="26688">MLNPIFNLKKTFWRYAAGSAIVWVLTFAFFTATAGAHVTVKPSQSAPGAWETYSLKVPVEKDVNTVKVALKIPEGVAFKQYRPLPDWSVELTIAEDGTVTAVTWTAEGAGIGPGEFQQFEFVAQNPGEPAELAWDAFQYYSDGSVVEWTGAEGTDRPHSLTVVSAAEGAADSAGSHGGADAGAGTTEDAGHDHGSANEGAAANTTESNGSDTEASSAPLSNDSGSGSSAGTTALVLSACALLVSLVALGLALRARRKHA</sequence>
<feature type="compositionally biased region" description="Polar residues" evidence="1">
    <location>
        <begin position="202"/>
        <end position="213"/>
    </location>
</feature>
<organism evidence="4 5">
    <name type="scientific">Paenibacillus phoenicis</name>
    <dbReference type="NCBI Taxonomy" id="554117"/>
    <lineage>
        <taxon>Bacteria</taxon>
        <taxon>Bacillati</taxon>
        <taxon>Bacillota</taxon>
        <taxon>Bacilli</taxon>
        <taxon>Bacillales</taxon>
        <taxon>Paenibacillaceae</taxon>
        <taxon>Paenibacillus</taxon>
    </lineage>
</organism>
<feature type="domain" description="YncI copper-binding" evidence="3">
    <location>
        <begin position="37"/>
        <end position="152"/>
    </location>
</feature>
<reference evidence="4 5" key="1">
    <citation type="submission" date="2023-12" db="EMBL/GenBank/DDBJ databases">
        <title>Whole genome sequencing of Paenibacillus phoenicis isolated from the Phoenix Mars Lander spacecraft assembly facility.</title>
        <authorList>
            <person name="Garcia A."/>
            <person name="Venkateswaran K."/>
        </authorList>
    </citation>
    <scope>NUCLEOTIDE SEQUENCE [LARGE SCALE GENOMIC DNA]</scope>
    <source>
        <strain evidence="4 5">3PO2SA</strain>
    </source>
</reference>
<dbReference type="InterPro" id="IPR012533">
    <property type="entry name" value="YcnI-copper_dom"/>
</dbReference>
<evidence type="ECO:0000256" key="1">
    <source>
        <dbReference type="SAM" id="MobiDB-lite"/>
    </source>
</evidence>
<dbReference type="RefSeq" id="WP_323078886.1">
    <property type="nucleotide sequence ID" value="NZ_CBCSKM010000004.1"/>
</dbReference>